<dbReference type="GO" id="GO:0006631">
    <property type="term" value="P:fatty acid metabolic process"/>
    <property type="evidence" value="ECO:0007669"/>
    <property type="project" value="TreeGrafter"/>
</dbReference>
<dbReference type="SUPFAM" id="SSF56801">
    <property type="entry name" value="Acetyl-CoA synthetase-like"/>
    <property type="match status" value="1"/>
</dbReference>
<dbReference type="InterPro" id="IPR020845">
    <property type="entry name" value="AMP-binding_CS"/>
</dbReference>
<dbReference type="InterPro" id="IPR000873">
    <property type="entry name" value="AMP-dep_synth/lig_dom"/>
</dbReference>
<dbReference type="Gene3D" id="3.30.300.30">
    <property type="match status" value="1"/>
</dbReference>
<name>A0A382G9L2_9ZZZZ</name>
<dbReference type="Pfam" id="PF13193">
    <property type="entry name" value="AMP-binding_C"/>
    <property type="match status" value="1"/>
</dbReference>
<evidence type="ECO:0000256" key="2">
    <source>
        <dbReference type="ARBA" id="ARBA00022598"/>
    </source>
</evidence>
<comment type="similarity">
    <text evidence="1">Belongs to the ATP-dependent AMP-binding enzyme family.</text>
</comment>
<dbReference type="InterPro" id="IPR045851">
    <property type="entry name" value="AMP-bd_C_sf"/>
</dbReference>
<dbReference type="InterPro" id="IPR042099">
    <property type="entry name" value="ANL_N_sf"/>
</dbReference>
<feature type="non-terminal residue" evidence="5">
    <location>
        <position position="495"/>
    </location>
</feature>
<gene>
    <name evidence="5" type="ORF">METZ01_LOCUS224386</name>
</gene>
<organism evidence="5">
    <name type="scientific">marine metagenome</name>
    <dbReference type="NCBI Taxonomy" id="408172"/>
    <lineage>
        <taxon>unclassified sequences</taxon>
        <taxon>metagenomes</taxon>
        <taxon>ecological metagenomes</taxon>
    </lineage>
</organism>
<evidence type="ECO:0000259" key="4">
    <source>
        <dbReference type="Pfam" id="PF13193"/>
    </source>
</evidence>
<reference evidence="5" key="1">
    <citation type="submission" date="2018-05" db="EMBL/GenBank/DDBJ databases">
        <authorList>
            <person name="Lanie J.A."/>
            <person name="Ng W.-L."/>
            <person name="Kazmierczak K.M."/>
            <person name="Andrzejewski T.M."/>
            <person name="Davidsen T.M."/>
            <person name="Wayne K.J."/>
            <person name="Tettelin H."/>
            <person name="Glass J.I."/>
            <person name="Rusch D."/>
            <person name="Podicherti R."/>
            <person name="Tsui H.-C.T."/>
            <person name="Winkler M.E."/>
        </authorList>
    </citation>
    <scope>NUCLEOTIDE SEQUENCE</scope>
</reference>
<dbReference type="GO" id="GO:0031956">
    <property type="term" value="F:medium-chain fatty acid-CoA ligase activity"/>
    <property type="evidence" value="ECO:0007669"/>
    <property type="project" value="TreeGrafter"/>
</dbReference>
<protein>
    <recommendedName>
        <fullName evidence="6">AMP-dependent synthetase/ligase domain-containing protein</fullName>
    </recommendedName>
</protein>
<dbReference type="PANTHER" id="PTHR43201:SF5">
    <property type="entry name" value="MEDIUM-CHAIN ACYL-COA LIGASE ACSF2, MITOCHONDRIAL"/>
    <property type="match status" value="1"/>
</dbReference>
<evidence type="ECO:0000259" key="3">
    <source>
        <dbReference type="Pfam" id="PF00501"/>
    </source>
</evidence>
<dbReference type="Gene3D" id="3.40.50.12780">
    <property type="entry name" value="N-terminal domain of ligase-like"/>
    <property type="match status" value="1"/>
</dbReference>
<proteinExistence type="inferred from homology"/>
<accession>A0A382G9L2</accession>
<dbReference type="AlphaFoldDB" id="A0A382G9L2"/>
<evidence type="ECO:0008006" key="6">
    <source>
        <dbReference type="Google" id="ProtNLM"/>
    </source>
</evidence>
<keyword evidence="2" id="KW-0436">Ligase</keyword>
<dbReference type="PROSITE" id="PS00455">
    <property type="entry name" value="AMP_BINDING"/>
    <property type="match status" value="1"/>
</dbReference>
<dbReference type="EMBL" id="UINC01054163">
    <property type="protein sequence ID" value="SVB71532.1"/>
    <property type="molecule type" value="Genomic_DNA"/>
</dbReference>
<feature type="domain" description="AMP-binding enzyme C-terminal" evidence="4">
    <location>
        <begin position="426"/>
        <end position="495"/>
    </location>
</feature>
<evidence type="ECO:0000313" key="5">
    <source>
        <dbReference type="EMBL" id="SVB71532.1"/>
    </source>
</evidence>
<dbReference type="PANTHER" id="PTHR43201">
    <property type="entry name" value="ACYL-COA SYNTHETASE"/>
    <property type="match status" value="1"/>
</dbReference>
<evidence type="ECO:0000256" key="1">
    <source>
        <dbReference type="ARBA" id="ARBA00006432"/>
    </source>
</evidence>
<feature type="domain" description="AMP-dependent synthetase/ligase" evidence="3">
    <location>
        <begin position="23"/>
        <end position="376"/>
    </location>
</feature>
<sequence length="495" mass="54307">MNDPLVELPLSFQHMSMAGGIRAAMYRSPDKVAYKHGDRTRNYRDLVDRIDRVSAAIIGDLGLEPGDHGAIVAGNSIEYMEVVIGASQAGVALATVNPKLAPAELVTICDDAEARVIFADSASAELLKDSQFATAERIIVIGQELEDWLSKARALAEPPESDEWGIFTIPYTSGTTGRPKGVLVPNRSRILSLFGMAVEYGCYSPDDRFLAIAPMCHGAGMIFALAPPFFGGYAEIMDVFEPAEVMQKLGTESITGFFGVPTHFHVMLAQEQAVLDSARKHSLRTVISNAAPLPQAMKERIVKFFGHGLLHETYGSTEGGIVSNLRPPDQLRKLQCVGQPFPYTLVELRDDDGNEVGPDEVGELFSKSPYLFDGYWQRPEETEAAYHDGWVTVGDMARRDDEGHLYIVDRKKDMVISGGVNIYPREIEEILFAHPDIADVAVIGVPDEKWGERLKAFVVIGADADLDQDAVIDYCEGRISSMKTPKEVAFIDLLP</sequence>
<dbReference type="Pfam" id="PF00501">
    <property type="entry name" value="AMP-binding"/>
    <property type="match status" value="1"/>
</dbReference>
<dbReference type="InterPro" id="IPR025110">
    <property type="entry name" value="AMP-bd_C"/>
</dbReference>